<comment type="similarity">
    <text evidence="2">Belongs to the phosphatase 2A regulatory subunit A family.</text>
</comment>
<dbReference type="Gene3D" id="1.25.10.10">
    <property type="entry name" value="Leucine-rich Repeat Variant"/>
    <property type="match status" value="1"/>
</dbReference>
<evidence type="ECO:0000313" key="6">
    <source>
        <dbReference type="WBParaSite" id="PgR101_g011_t01"/>
    </source>
</evidence>
<dbReference type="GO" id="GO:0000159">
    <property type="term" value="C:protein phosphatase type 2A complex"/>
    <property type="evidence" value="ECO:0007669"/>
    <property type="project" value="TreeGrafter"/>
</dbReference>
<dbReference type="FunFam" id="1.25.10.10:FF:000318">
    <property type="entry name" value="Serine/threonine-protein phosphatase 2A regulatory subunit A gamma isoform"/>
    <property type="match status" value="1"/>
</dbReference>
<dbReference type="PROSITE" id="PS50077">
    <property type="entry name" value="HEAT_REPEAT"/>
    <property type="match status" value="9"/>
</dbReference>
<dbReference type="Pfam" id="PF22646">
    <property type="entry name" value="PPP2R1A-like_HEAT"/>
    <property type="match status" value="1"/>
</dbReference>
<feature type="repeat" description="HEAT" evidence="3">
    <location>
        <begin position="264"/>
        <end position="301"/>
    </location>
</feature>
<dbReference type="InterPro" id="IPR011989">
    <property type="entry name" value="ARM-like"/>
</dbReference>
<dbReference type="SUPFAM" id="SSF48371">
    <property type="entry name" value="ARM repeat"/>
    <property type="match status" value="1"/>
</dbReference>
<feature type="repeat" description="HEAT" evidence="3">
    <location>
        <begin position="303"/>
        <end position="341"/>
    </location>
</feature>
<dbReference type="Pfam" id="PF02985">
    <property type="entry name" value="HEAT"/>
    <property type="match status" value="2"/>
</dbReference>
<proteinExistence type="inferred from homology"/>
<feature type="repeat" description="HEAT" evidence="3">
    <location>
        <begin position="580"/>
        <end position="610"/>
    </location>
</feature>
<protein>
    <submittedName>
        <fullName evidence="6">TOG domain-containing protein</fullName>
    </submittedName>
</protein>
<feature type="repeat" description="HEAT" evidence="3">
    <location>
        <begin position="541"/>
        <end position="579"/>
    </location>
</feature>
<dbReference type="GO" id="GO:0005634">
    <property type="term" value="C:nucleus"/>
    <property type="evidence" value="ECO:0007669"/>
    <property type="project" value="TreeGrafter"/>
</dbReference>
<feature type="repeat" description="HEAT" evidence="3">
    <location>
        <begin position="346"/>
        <end position="384"/>
    </location>
</feature>
<name>A0A915C9H1_PARUN</name>
<feature type="domain" description="Phosphatase PP2A regulatory subunit A/Splicing factor 3B subunit 1-like HEAT repeat" evidence="4">
    <location>
        <begin position="300"/>
        <end position="377"/>
    </location>
</feature>
<dbReference type="WBParaSite" id="PgR101_g011_t01">
    <property type="protein sequence ID" value="PgR101_g011_t01"/>
    <property type="gene ID" value="PgR101_g011"/>
</dbReference>
<dbReference type="GO" id="GO:0005829">
    <property type="term" value="C:cytosol"/>
    <property type="evidence" value="ECO:0007669"/>
    <property type="project" value="TreeGrafter"/>
</dbReference>
<dbReference type="InterPro" id="IPR000357">
    <property type="entry name" value="HEAT"/>
</dbReference>
<dbReference type="PANTHER" id="PTHR10648">
    <property type="entry name" value="SERINE/THREONINE-PROTEIN PHOSPHATASE PP2A 65 KDA REGULATORY SUBUNIT"/>
    <property type="match status" value="1"/>
</dbReference>
<dbReference type="InterPro" id="IPR051023">
    <property type="entry name" value="PP2A_Regulatory_Subunit_A"/>
</dbReference>
<keyword evidence="5" id="KW-1185">Reference proteome</keyword>
<feature type="repeat" description="HEAT" evidence="3">
    <location>
        <begin position="463"/>
        <end position="500"/>
    </location>
</feature>
<feature type="repeat" description="HEAT" evidence="3">
    <location>
        <begin position="424"/>
        <end position="462"/>
    </location>
</feature>
<dbReference type="Proteomes" id="UP000887569">
    <property type="component" value="Unplaced"/>
</dbReference>
<organism evidence="5 6">
    <name type="scientific">Parascaris univalens</name>
    <name type="common">Nematode worm</name>
    <dbReference type="NCBI Taxonomy" id="6257"/>
    <lineage>
        <taxon>Eukaryota</taxon>
        <taxon>Metazoa</taxon>
        <taxon>Ecdysozoa</taxon>
        <taxon>Nematoda</taxon>
        <taxon>Chromadorea</taxon>
        <taxon>Rhabditida</taxon>
        <taxon>Spirurina</taxon>
        <taxon>Ascaridomorpha</taxon>
        <taxon>Ascaridoidea</taxon>
        <taxon>Ascarididae</taxon>
        <taxon>Parascaris</taxon>
    </lineage>
</organism>
<evidence type="ECO:0000313" key="5">
    <source>
        <dbReference type="Proteomes" id="UP000887569"/>
    </source>
</evidence>
<dbReference type="GO" id="GO:0019888">
    <property type="term" value="F:protein phosphatase regulator activity"/>
    <property type="evidence" value="ECO:0007669"/>
    <property type="project" value="TreeGrafter"/>
</dbReference>
<dbReference type="InterPro" id="IPR021133">
    <property type="entry name" value="HEAT_type_2"/>
</dbReference>
<accession>A0A915C9H1</accession>
<keyword evidence="1" id="KW-0677">Repeat</keyword>
<evidence type="ECO:0000259" key="4">
    <source>
        <dbReference type="Pfam" id="PF22646"/>
    </source>
</evidence>
<feature type="repeat" description="HEAT" evidence="3">
    <location>
        <begin position="186"/>
        <end position="224"/>
    </location>
</feature>
<feature type="repeat" description="HEAT" evidence="3">
    <location>
        <begin position="385"/>
        <end position="423"/>
    </location>
</feature>
<dbReference type="InterPro" id="IPR016024">
    <property type="entry name" value="ARM-type_fold"/>
</dbReference>
<evidence type="ECO:0000256" key="3">
    <source>
        <dbReference type="PROSITE-ProRule" id="PRU00103"/>
    </source>
</evidence>
<dbReference type="AlphaFoldDB" id="A0A915C9H1"/>
<evidence type="ECO:0000256" key="1">
    <source>
        <dbReference type="ARBA" id="ARBA00022737"/>
    </source>
</evidence>
<dbReference type="PANTHER" id="PTHR10648:SF4">
    <property type="entry name" value="PROTEIN PHOSPHATASE 2 (FORMERLY 2A), REGULATORY SUBUNIT A, BETA ISOFORM-RELATED"/>
    <property type="match status" value="1"/>
</dbReference>
<reference evidence="6" key="1">
    <citation type="submission" date="2022-11" db="UniProtKB">
        <authorList>
            <consortium name="WormBaseParasite"/>
        </authorList>
    </citation>
    <scope>IDENTIFICATION</scope>
</reference>
<dbReference type="InterPro" id="IPR054573">
    <property type="entry name" value="PP2A/SF3B1-like_HEAT"/>
</dbReference>
<evidence type="ECO:0000256" key="2">
    <source>
        <dbReference type="ARBA" id="ARBA00038332"/>
    </source>
</evidence>
<sequence>SQRECSLEDQSVVIEDEMAMTVEETSVDSLYPTAVLIDELRNDDLQIRLNSIRKLSTIAIALGAERSRTELIPFLTDALFDHDEVLLALADQLGDLTPLIGGSAYAHHLLRPLEQLASMEESAVREKAVESLCKVADKHSLAALEEHFLPLLRRLTRGDWFTSRCSACGLYCAVYPRMSAAVRADLWSLYKLLCNDATPMVRRTAASKLGEFAKLVASDVSSNELISLFTFFATDDQDSVRWSSIESCIAISSLLSETQCQTFIKPLLISLFDDRSWRVRCVITDKFLQIQEALGESVSVAVLLPAFGALLKDVEPEVRTRAAEKVEQFCAALPASDRKTEILTHVLPSVEEISKDPSAHVKTALALNVMGLAPLLGSELTIEHLLPIFLTLLQDEVTEVRLNIISTFDKIHSVIDSSQLSQSLIPAIVDLAKDCKWRIRLAVVEFVPLLATQLDHKLFDETILPLYLGWLQDPVFAVREAAVNILKQLTNQFGVDWTVNCIFPTMVDSATHRSYLQRIMPLFCLNKLCETIDAKYVIEKIMSILQLLSGDDIPNVRLNVAKTLLKVGRTIGRNSMKKYVKPLLTKLVNDEDFDVRYFAEETRTALQLNI</sequence>